<dbReference type="InterPro" id="IPR013766">
    <property type="entry name" value="Thioredoxin_domain"/>
</dbReference>
<dbReference type="InterPro" id="IPR050553">
    <property type="entry name" value="Thioredoxin_ResA/DsbE_sf"/>
</dbReference>
<dbReference type="Pfam" id="PF00578">
    <property type="entry name" value="AhpC-TSA"/>
    <property type="match status" value="1"/>
</dbReference>
<proteinExistence type="predicted"/>
<evidence type="ECO:0000256" key="1">
    <source>
        <dbReference type="ARBA" id="ARBA00023284"/>
    </source>
</evidence>
<reference evidence="4" key="1">
    <citation type="submission" date="2022-07" db="EMBL/GenBank/DDBJ databases">
        <title>Complete genome of Vibrio japonicus strain JCM 31412T and phylogenomic assessment of the Nereis clade of the genus Vibrio.</title>
        <authorList>
            <person name="Shlafstein M.D."/>
            <person name="Emsley S.A."/>
            <person name="Ushijima B."/>
            <person name="Videau P."/>
            <person name="Saw J.H."/>
        </authorList>
    </citation>
    <scope>NUCLEOTIDE SEQUENCE</scope>
    <source>
        <strain evidence="4">JCM 31412</strain>
    </source>
</reference>
<evidence type="ECO:0000313" key="4">
    <source>
        <dbReference type="EMBL" id="UUM33004.1"/>
    </source>
</evidence>
<dbReference type="RefSeq" id="WP_257086703.1">
    <property type="nucleotide sequence ID" value="NZ_CP102097.1"/>
</dbReference>
<evidence type="ECO:0000259" key="3">
    <source>
        <dbReference type="PROSITE" id="PS51352"/>
    </source>
</evidence>
<keyword evidence="2" id="KW-1133">Transmembrane helix</keyword>
<name>A0ABY5LQL1_9VIBR</name>
<dbReference type="Gene3D" id="3.40.30.10">
    <property type="entry name" value="Glutaredoxin"/>
    <property type="match status" value="1"/>
</dbReference>
<organism evidence="4 5">
    <name type="scientific">Vibrio japonicus</name>
    <dbReference type="NCBI Taxonomy" id="1824638"/>
    <lineage>
        <taxon>Bacteria</taxon>
        <taxon>Pseudomonadati</taxon>
        <taxon>Pseudomonadota</taxon>
        <taxon>Gammaproteobacteria</taxon>
        <taxon>Vibrionales</taxon>
        <taxon>Vibrionaceae</taxon>
        <taxon>Vibrio</taxon>
    </lineage>
</organism>
<dbReference type="InterPro" id="IPR000866">
    <property type="entry name" value="AhpC/TSA"/>
</dbReference>
<evidence type="ECO:0000313" key="5">
    <source>
        <dbReference type="Proteomes" id="UP001058602"/>
    </source>
</evidence>
<dbReference type="PANTHER" id="PTHR42852">
    <property type="entry name" value="THIOL:DISULFIDE INTERCHANGE PROTEIN DSBE"/>
    <property type="match status" value="1"/>
</dbReference>
<dbReference type="InterPro" id="IPR017937">
    <property type="entry name" value="Thioredoxin_CS"/>
</dbReference>
<dbReference type="CDD" id="cd03011">
    <property type="entry name" value="TlpA_like_ScsD_MtbDsbE"/>
    <property type="match status" value="1"/>
</dbReference>
<feature type="domain" description="Thioredoxin" evidence="3">
    <location>
        <begin position="33"/>
        <end position="166"/>
    </location>
</feature>
<accession>A0ABY5LQL1</accession>
<dbReference type="PROSITE" id="PS51352">
    <property type="entry name" value="THIOREDOXIN_2"/>
    <property type="match status" value="1"/>
</dbReference>
<dbReference type="SUPFAM" id="SSF52833">
    <property type="entry name" value="Thioredoxin-like"/>
    <property type="match status" value="1"/>
</dbReference>
<dbReference type="Proteomes" id="UP001058602">
    <property type="component" value="Chromosome 2"/>
</dbReference>
<sequence length="166" mass="18650">MKKSLRHWVKEIIIYVVIGMAIVAGVDLYRSQDMPKTIPADFTVQTLDGQSINIVEASYEAPVVVYFWATWCGACKFVSPSVSWLDQYYQVVAVSSASGSDQRVAQFMEAKDYQFNNTNDPNNVLMREWGVKVTPTIFIINKGQVENITTGISTPFGIAIRVWLSK</sequence>
<keyword evidence="2" id="KW-0812">Transmembrane</keyword>
<dbReference type="EMBL" id="CP102097">
    <property type="protein sequence ID" value="UUM33004.1"/>
    <property type="molecule type" value="Genomic_DNA"/>
</dbReference>
<protein>
    <submittedName>
        <fullName evidence="4">Protein disulfide oxidoreductase</fullName>
    </submittedName>
</protein>
<evidence type="ECO:0000256" key="2">
    <source>
        <dbReference type="SAM" id="Phobius"/>
    </source>
</evidence>
<keyword evidence="2" id="KW-0472">Membrane</keyword>
<dbReference type="InterPro" id="IPR036249">
    <property type="entry name" value="Thioredoxin-like_sf"/>
</dbReference>
<keyword evidence="1" id="KW-0676">Redox-active center</keyword>
<dbReference type="PROSITE" id="PS00194">
    <property type="entry name" value="THIOREDOXIN_1"/>
    <property type="match status" value="1"/>
</dbReference>
<gene>
    <name evidence="4" type="ORF">NP165_15750</name>
</gene>
<feature type="transmembrane region" description="Helical" evidence="2">
    <location>
        <begin position="12"/>
        <end position="29"/>
    </location>
</feature>
<dbReference type="PANTHER" id="PTHR42852:SF17">
    <property type="entry name" value="THIOREDOXIN-LIKE PROTEIN HI_1115"/>
    <property type="match status" value="1"/>
</dbReference>
<keyword evidence="5" id="KW-1185">Reference proteome</keyword>